<dbReference type="GO" id="GO:0051287">
    <property type="term" value="F:NAD binding"/>
    <property type="evidence" value="ECO:0007669"/>
    <property type="project" value="InterPro"/>
</dbReference>
<dbReference type="InterPro" id="IPR006140">
    <property type="entry name" value="D-isomer_DH_NAD-bd"/>
</dbReference>
<evidence type="ECO:0000256" key="2">
    <source>
        <dbReference type="ARBA" id="ARBA00023002"/>
    </source>
</evidence>
<dbReference type="SUPFAM" id="SSF51735">
    <property type="entry name" value="NAD(P)-binding Rossmann-fold domains"/>
    <property type="match status" value="1"/>
</dbReference>
<dbReference type="PANTHER" id="PTHR42789">
    <property type="entry name" value="D-ISOMER SPECIFIC 2-HYDROXYACID DEHYDROGENASE FAMILY PROTEIN (AFU_ORTHOLOGUE AFUA_6G10090)"/>
    <property type="match status" value="1"/>
</dbReference>
<evidence type="ECO:0000313" key="6">
    <source>
        <dbReference type="Proteomes" id="UP000053157"/>
    </source>
</evidence>
<feature type="domain" description="D-isomer specific 2-hydroxyacid dehydrogenase NAD-binding" evidence="4">
    <location>
        <begin position="9"/>
        <end position="109"/>
    </location>
</feature>
<reference evidence="5 6" key="1">
    <citation type="submission" date="2015-12" db="EMBL/GenBank/DDBJ databases">
        <title>Haloferax profundi sp. nov. isolated from the Discovery deep brine-seawater interface in the Red Sea.</title>
        <authorList>
            <person name="Zhang G."/>
            <person name="Stingl U."/>
            <person name="Rashid M."/>
        </authorList>
    </citation>
    <scope>NUCLEOTIDE SEQUENCE [LARGE SCALE GENOMIC DNA]</scope>
    <source>
        <strain evidence="5 6">SB29</strain>
    </source>
</reference>
<proteinExistence type="inferred from homology"/>
<comment type="similarity">
    <text evidence="1">Belongs to the D-isomer specific 2-hydroxyacid dehydrogenase family.</text>
</comment>
<organism evidence="5 6">
    <name type="scientific">Haloferax profundi</name>
    <dbReference type="NCBI Taxonomy" id="1544718"/>
    <lineage>
        <taxon>Archaea</taxon>
        <taxon>Methanobacteriati</taxon>
        <taxon>Methanobacteriota</taxon>
        <taxon>Stenosarchaea group</taxon>
        <taxon>Halobacteria</taxon>
        <taxon>Halobacteriales</taxon>
        <taxon>Haloferacaceae</taxon>
        <taxon>Haloferax</taxon>
    </lineage>
</organism>
<evidence type="ECO:0000256" key="1">
    <source>
        <dbReference type="ARBA" id="ARBA00005854"/>
    </source>
</evidence>
<keyword evidence="3" id="KW-0520">NAD</keyword>
<sequence>MPDIDTELVGGSMTSLQELLERSDVVALNAELTDETRGLIGEEELTQMQESAFLVNTARGPIVDEEALVDALRSNSIAGAGLDVFATEPLRPDSVLLDFENVVITPHTSAVTTDSRVKSIRRLTTNVTKLLAGEHLPNRYLATPSP</sequence>
<dbReference type="GO" id="GO:0016491">
    <property type="term" value="F:oxidoreductase activity"/>
    <property type="evidence" value="ECO:0007669"/>
    <property type="project" value="UniProtKB-KW"/>
</dbReference>
<protein>
    <recommendedName>
        <fullName evidence="4">D-isomer specific 2-hydroxyacid dehydrogenase NAD-binding domain-containing protein</fullName>
    </recommendedName>
</protein>
<keyword evidence="6" id="KW-1185">Reference proteome</keyword>
<dbReference type="PROSITE" id="PS00671">
    <property type="entry name" value="D_2_HYDROXYACID_DH_3"/>
    <property type="match status" value="1"/>
</dbReference>
<dbReference type="Gene3D" id="3.40.50.720">
    <property type="entry name" value="NAD(P)-binding Rossmann-like Domain"/>
    <property type="match status" value="2"/>
</dbReference>
<name>A0A0W1SA93_9EURY</name>
<dbReference type="InterPro" id="IPR050857">
    <property type="entry name" value="D-2-hydroxyacid_DH"/>
</dbReference>
<accession>A0A0W1SA93</accession>
<dbReference type="AlphaFoldDB" id="A0A0W1SA93"/>
<evidence type="ECO:0000313" key="5">
    <source>
        <dbReference type="EMBL" id="KTG22658.1"/>
    </source>
</evidence>
<evidence type="ECO:0000256" key="3">
    <source>
        <dbReference type="ARBA" id="ARBA00023027"/>
    </source>
</evidence>
<dbReference type="InterPro" id="IPR029753">
    <property type="entry name" value="D-isomer_DH_CS"/>
</dbReference>
<evidence type="ECO:0000259" key="4">
    <source>
        <dbReference type="Pfam" id="PF02826"/>
    </source>
</evidence>
<dbReference type="InterPro" id="IPR036291">
    <property type="entry name" value="NAD(P)-bd_dom_sf"/>
</dbReference>
<dbReference type="EMBL" id="LOPV01000351">
    <property type="protein sequence ID" value="KTG22658.1"/>
    <property type="molecule type" value="Genomic_DNA"/>
</dbReference>
<dbReference type="Proteomes" id="UP000053157">
    <property type="component" value="Unassembled WGS sequence"/>
</dbReference>
<dbReference type="PANTHER" id="PTHR42789:SF1">
    <property type="entry name" value="D-ISOMER SPECIFIC 2-HYDROXYACID DEHYDROGENASE FAMILY PROTEIN (AFU_ORTHOLOGUE AFUA_6G10090)"/>
    <property type="match status" value="1"/>
</dbReference>
<keyword evidence="2" id="KW-0560">Oxidoreductase</keyword>
<dbReference type="Pfam" id="PF02826">
    <property type="entry name" value="2-Hacid_dh_C"/>
    <property type="match status" value="1"/>
</dbReference>
<comment type="caution">
    <text evidence="5">The sequence shown here is derived from an EMBL/GenBank/DDBJ whole genome shotgun (WGS) entry which is preliminary data.</text>
</comment>
<gene>
    <name evidence="5" type="ORF">AUR66_16825</name>
</gene>